<accession>A0AAE1MQC9</accession>
<sequence>MINTILQSYNLSSETQIKTTIHLEPLSLGNYLNKNIHNSKDKIIYMLFTRGKNKNHVIANYELVLQSRVRNLAGKSEADLRRGGSHRHAVPTDAALAHLMGMTVRMMTTAVKAREGVRDLTGYVPRQRCDQHQAHQGARNNHDKAAAEVPTAHEPVGFDDGDQRHVDRRQVADDRVGYSHKEGRIRGKRSTKQ</sequence>
<dbReference type="Proteomes" id="UP001293593">
    <property type="component" value="Unassembled WGS sequence"/>
</dbReference>
<evidence type="ECO:0000313" key="2">
    <source>
        <dbReference type="EMBL" id="KAK4276502.1"/>
    </source>
</evidence>
<dbReference type="AlphaFoldDB" id="A0AAE1MQC9"/>
<feature type="region of interest" description="Disordered" evidence="1">
    <location>
        <begin position="129"/>
        <end position="193"/>
    </location>
</feature>
<organism evidence="2 3">
    <name type="scientific">Acacia crassicarpa</name>
    <name type="common">northern wattle</name>
    <dbReference type="NCBI Taxonomy" id="499986"/>
    <lineage>
        <taxon>Eukaryota</taxon>
        <taxon>Viridiplantae</taxon>
        <taxon>Streptophyta</taxon>
        <taxon>Embryophyta</taxon>
        <taxon>Tracheophyta</taxon>
        <taxon>Spermatophyta</taxon>
        <taxon>Magnoliopsida</taxon>
        <taxon>eudicotyledons</taxon>
        <taxon>Gunneridae</taxon>
        <taxon>Pentapetalae</taxon>
        <taxon>rosids</taxon>
        <taxon>fabids</taxon>
        <taxon>Fabales</taxon>
        <taxon>Fabaceae</taxon>
        <taxon>Caesalpinioideae</taxon>
        <taxon>mimosoid clade</taxon>
        <taxon>Acacieae</taxon>
        <taxon>Acacia</taxon>
    </lineage>
</organism>
<reference evidence="2" key="1">
    <citation type="submission" date="2023-10" db="EMBL/GenBank/DDBJ databases">
        <title>Chromosome-level genome of the transformable northern wattle, Acacia crassicarpa.</title>
        <authorList>
            <person name="Massaro I."/>
            <person name="Sinha N.R."/>
            <person name="Poethig S."/>
            <person name="Leichty A.R."/>
        </authorList>
    </citation>
    <scope>NUCLEOTIDE SEQUENCE</scope>
    <source>
        <strain evidence="2">Acra3RX</strain>
        <tissue evidence="2">Leaf</tissue>
    </source>
</reference>
<keyword evidence="3" id="KW-1185">Reference proteome</keyword>
<comment type="caution">
    <text evidence="2">The sequence shown here is derived from an EMBL/GenBank/DDBJ whole genome shotgun (WGS) entry which is preliminary data.</text>
</comment>
<proteinExistence type="predicted"/>
<feature type="compositionally biased region" description="Basic and acidic residues" evidence="1">
    <location>
        <begin position="161"/>
        <end position="185"/>
    </location>
</feature>
<evidence type="ECO:0000256" key="1">
    <source>
        <dbReference type="SAM" id="MobiDB-lite"/>
    </source>
</evidence>
<protein>
    <submittedName>
        <fullName evidence="2">Uncharacterized protein</fullName>
    </submittedName>
</protein>
<dbReference type="EMBL" id="JAWXYG010000003">
    <property type="protein sequence ID" value="KAK4276502.1"/>
    <property type="molecule type" value="Genomic_DNA"/>
</dbReference>
<evidence type="ECO:0000313" key="3">
    <source>
        <dbReference type="Proteomes" id="UP001293593"/>
    </source>
</evidence>
<name>A0AAE1MQC9_9FABA</name>
<gene>
    <name evidence="2" type="ORF">QN277_014643</name>
</gene>